<dbReference type="Proteomes" id="UP001458880">
    <property type="component" value="Unassembled WGS sequence"/>
</dbReference>
<dbReference type="AlphaFoldDB" id="A0AAW1MHP9"/>
<dbReference type="EMBL" id="JASPKY010000044">
    <property type="protein sequence ID" value="KAK9745905.1"/>
    <property type="molecule type" value="Genomic_DNA"/>
</dbReference>
<dbReference type="Gene3D" id="1.10.238.10">
    <property type="entry name" value="EF-hand"/>
    <property type="match status" value="1"/>
</dbReference>
<feature type="compositionally biased region" description="Basic residues" evidence="2">
    <location>
        <begin position="165"/>
        <end position="175"/>
    </location>
</feature>
<feature type="compositionally biased region" description="Basic and acidic residues" evidence="2">
    <location>
        <begin position="144"/>
        <end position="153"/>
    </location>
</feature>
<evidence type="ECO:0000259" key="3">
    <source>
        <dbReference type="PROSITE" id="PS50222"/>
    </source>
</evidence>
<dbReference type="InterPro" id="IPR002048">
    <property type="entry name" value="EF_hand_dom"/>
</dbReference>
<evidence type="ECO:0000313" key="4">
    <source>
        <dbReference type="EMBL" id="KAK9745905.1"/>
    </source>
</evidence>
<dbReference type="Pfam" id="PF13499">
    <property type="entry name" value="EF-hand_7"/>
    <property type="match status" value="1"/>
</dbReference>
<dbReference type="InterPro" id="IPR018247">
    <property type="entry name" value="EF_Hand_1_Ca_BS"/>
</dbReference>
<sequence>MADTDCASESASSVCDEERVRRLFQACDANGDGFIDSHDLLTICRELSLEDSLDELMYQLGADSQGRISYEQFLQRRQALRPEIDALKNTKLIDNASENSQGKLDSWEWDSGARDMSPVPKSLGKKVMKYSEETFKSSRRLREGIKRCRHPEPARGNGDGFPGAGKRRRFSRIRNNKSEQLGSAVSRIQGRRFGQNEENYSTA</sequence>
<accession>A0AAW1MHP9</accession>
<evidence type="ECO:0000313" key="5">
    <source>
        <dbReference type="Proteomes" id="UP001458880"/>
    </source>
</evidence>
<evidence type="ECO:0000256" key="1">
    <source>
        <dbReference type="ARBA" id="ARBA00022837"/>
    </source>
</evidence>
<dbReference type="SMART" id="SM00054">
    <property type="entry name" value="EFh"/>
    <property type="match status" value="2"/>
</dbReference>
<evidence type="ECO:0000256" key="2">
    <source>
        <dbReference type="SAM" id="MobiDB-lite"/>
    </source>
</evidence>
<dbReference type="PROSITE" id="PS50222">
    <property type="entry name" value="EF_HAND_2"/>
    <property type="match status" value="1"/>
</dbReference>
<dbReference type="InterPro" id="IPR011992">
    <property type="entry name" value="EF-hand-dom_pair"/>
</dbReference>
<organism evidence="4 5">
    <name type="scientific">Popillia japonica</name>
    <name type="common">Japanese beetle</name>
    <dbReference type="NCBI Taxonomy" id="7064"/>
    <lineage>
        <taxon>Eukaryota</taxon>
        <taxon>Metazoa</taxon>
        <taxon>Ecdysozoa</taxon>
        <taxon>Arthropoda</taxon>
        <taxon>Hexapoda</taxon>
        <taxon>Insecta</taxon>
        <taxon>Pterygota</taxon>
        <taxon>Neoptera</taxon>
        <taxon>Endopterygota</taxon>
        <taxon>Coleoptera</taxon>
        <taxon>Polyphaga</taxon>
        <taxon>Scarabaeiformia</taxon>
        <taxon>Scarabaeidae</taxon>
        <taxon>Rutelinae</taxon>
        <taxon>Popillia</taxon>
    </lineage>
</organism>
<protein>
    <submittedName>
        <fullName evidence="4">EF-hand domain pair</fullName>
    </submittedName>
</protein>
<gene>
    <name evidence="4" type="ORF">QE152_g6544</name>
</gene>
<dbReference type="PROSITE" id="PS00018">
    <property type="entry name" value="EF_HAND_1"/>
    <property type="match status" value="1"/>
</dbReference>
<keyword evidence="5" id="KW-1185">Reference proteome</keyword>
<feature type="region of interest" description="Disordered" evidence="2">
    <location>
        <begin position="144"/>
        <end position="203"/>
    </location>
</feature>
<keyword evidence="1" id="KW-0106">Calcium</keyword>
<dbReference type="GO" id="GO:0005509">
    <property type="term" value="F:calcium ion binding"/>
    <property type="evidence" value="ECO:0007669"/>
    <property type="project" value="InterPro"/>
</dbReference>
<proteinExistence type="predicted"/>
<reference evidence="4 5" key="1">
    <citation type="journal article" date="2024" name="BMC Genomics">
        <title>De novo assembly and annotation of Popillia japonica's genome with initial clues to its potential as an invasive pest.</title>
        <authorList>
            <person name="Cucini C."/>
            <person name="Boschi S."/>
            <person name="Funari R."/>
            <person name="Cardaioli E."/>
            <person name="Iannotti N."/>
            <person name="Marturano G."/>
            <person name="Paoli F."/>
            <person name="Bruttini M."/>
            <person name="Carapelli A."/>
            <person name="Frati F."/>
            <person name="Nardi F."/>
        </authorList>
    </citation>
    <scope>NUCLEOTIDE SEQUENCE [LARGE SCALE GENOMIC DNA]</scope>
    <source>
        <strain evidence="4">DMR45628</strain>
    </source>
</reference>
<feature type="domain" description="EF-hand" evidence="3">
    <location>
        <begin position="15"/>
        <end position="50"/>
    </location>
</feature>
<name>A0AAW1MHP9_POPJA</name>
<comment type="caution">
    <text evidence="4">The sequence shown here is derived from an EMBL/GenBank/DDBJ whole genome shotgun (WGS) entry which is preliminary data.</text>
</comment>
<dbReference type="SUPFAM" id="SSF47473">
    <property type="entry name" value="EF-hand"/>
    <property type="match status" value="1"/>
</dbReference>